<sequence>MYTPFGGSAALDTAIGENMVRVRKGKQAHALIAPSHEHANQLETLRQVTLTQWKGKLDNADRTMRQHHNSVVAAGYTHKMRMRHIMHDPHLNPQQRKEALDNQRGDHALSIPHEYDMAKADKALYTPKYESLKQTEIANATVHVDIEPAHPQWPKLFPTRIVKKEKLYPSLHPDPKPLENIGHKDKLYVLGHGAPVSDALPTPGLYAKPTLHGPSLSPGALAQHLSDKGLPSNFEDLRLTSCQSVPLMDEITPHSVTAARSSGFLAPELSKAVKQSFPKLSVTGYMGNGLTFPFDSSTHLRALPGDAKKTAPRKQMSVKFPPL</sequence>
<name>A0A370X5W7_9GAMM</name>
<keyword evidence="2" id="KW-1185">Reference proteome</keyword>
<evidence type="ECO:0000313" key="2">
    <source>
        <dbReference type="Proteomes" id="UP000254258"/>
    </source>
</evidence>
<proteinExistence type="predicted"/>
<accession>A0A370X5W7</accession>
<protein>
    <submittedName>
        <fullName evidence="1">Uncharacterized protein</fullName>
    </submittedName>
</protein>
<comment type="caution">
    <text evidence="1">The sequence shown here is derived from an EMBL/GenBank/DDBJ whole genome shotgun (WGS) entry which is preliminary data.</text>
</comment>
<gene>
    <name evidence="1" type="ORF">DWU98_04895</name>
</gene>
<evidence type="ECO:0000313" key="1">
    <source>
        <dbReference type="EMBL" id="RDS83670.1"/>
    </source>
</evidence>
<dbReference type="EMBL" id="QRBE01000002">
    <property type="protein sequence ID" value="RDS83670.1"/>
    <property type="molecule type" value="Genomic_DNA"/>
</dbReference>
<reference evidence="1 2" key="1">
    <citation type="submission" date="2018-07" db="EMBL/GenBank/DDBJ databases">
        <title>Dyella monticola sp. nov. and Dyella psychrodurans sp. nov. isolated from monsoon evergreen broad-leaved forest soil of Dinghu Mountain, China.</title>
        <authorList>
            <person name="Gao Z."/>
            <person name="Qiu L."/>
        </authorList>
    </citation>
    <scope>NUCLEOTIDE SEQUENCE [LARGE SCALE GENOMIC DNA]</scope>
    <source>
        <strain evidence="1 2">4G-K06</strain>
    </source>
</reference>
<dbReference type="Proteomes" id="UP000254258">
    <property type="component" value="Unassembled WGS sequence"/>
</dbReference>
<dbReference type="AlphaFoldDB" id="A0A370X5W7"/>
<organism evidence="1 2">
    <name type="scientific">Dyella monticola</name>
    <dbReference type="NCBI Taxonomy" id="1927958"/>
    <lineage>
        <taxon>Bacteria</taxon>
        <taxon>Pseudomonadati</taxon>
        <taxon>Pseudomonadota</taxon>
        <taxon>Gammaproteobacteria</taxon>
        <taxon>Lysobacterales</taxon>
        <taxon>Rhodanobacteraceae</taxon>
        <taxon>Dyella</taxon>
    </lineage>
</organism>